<keyword evidence="3" id="KW-0378">Hydrolase</keyword>
<feature type="compositionally biased region" description="Basic and acidic residues" evidence="1">
    <location>
        <begin position="485"/>
        <end position="503"/>
    </location>
</feature>
<keyword evidence="3" id="KW-0547">Nucleotide-binding</keyword>
<organism evidence="3 4">
    <name type="scientific">Murinocardiopsis flavida</name>
    <dbReference type="NCBI Taxonomy" id="645275"/>
    <lineage>
        <taxon>Bacteria</taxon>
        <taxon>Bacillati</taxon>
        <taxon>Actinomycetota</taxon>
        <taxon>Actinomycetes</taxon>
        <taxon>Streptosporangiales</taxon>
        <taxon>Nocardiopsidaceae</taxon>
        <taxon>Murinocardiopsis</taxon>
    </lineage>
</organism>
<reference evidence="3 4" key="1">
    <citation type="submission" date="2018-03" db="EMBL/GenBank/DDBJ databases">
        <title>Genomic Encyclopedia of Archaeal and Bacterial Type Strains, Phase II (KMG-II): from individual species to whole genera.</title>
        <authorList>
            <person name="Goeker M."/>
        </authorList>
    </citation>
    <scope>NUCLEOTIDE SEQUENCE [LARGE SCALE GENOMIC DNA]</scope>
    <source>
        <strain evidence="3 4">DSM 45312</strain>
    </source>
</reference>
<dbReference type="Gene3D" id="3.40.50.300">
    <property type="entry name" value="P-loop containing nucleotide triphosphate hydrolases"/>
    <property type="match status" value="2"/>
</dbReference>
<sequence length="569" mass="63291">MTLLYTETDERLRGLRTWQRDAYEEYFRREPRDFLAVATPGAGKTTFALTLAAALLARHTIRAVTIVCPTEHLKKQWADAAARFGIAINPEYKNGEGALAQHYVGVAVTYAQVAAHPMLHRNRTEARRTLVIFDEVHHAGDALSWGEAVREAFDPAARRLSLTGTPFRSDVNPIPFVDYVQDHNGVRRCSWDYSYGYAPALADGVVRPVIFMAYSGEMRWRTKAGDELAARLGEPLTQDALAQAWRAALDPKGDWIKKVLAAADRRLTEVRNTTPDAGGLVIASDHENARAYARILRQITGKGATVVLSDDPTASKKIKQFTESDDRWMVAVRMVSEGVDVPRLMVGVYATSTSTALFFAQAVGRFVRVRRRGEFASVFLPSVPTLLEYAGEMERERDHALDRPLKEGEFPEEDLLQEARRKRDTPDVGEVLPFETMEASAEFDRALYDGGEFGGGSPDSPEEEDFLGLPGLLEPDQVAHLLSRRKADQKANQRKAPVEEGPAVHERVAELRKELNGLVGAWHHRTGQPHGMIHTELRRACGGPPIAQASEAQIRDRIRKLRTWATGGA</sequence>
<dbReference type="InterPro" id="IPR050742">
    <property type="entry name" value="Helicase_Restrict-Modif_Enz"/>
</dbReference>
<gene>
    <name evidence="3" type="ORF">CLV63_13542</name>
</gene>
<evidence type="ECO:0000259" key="2">
    <source>
        <dbReference type="PROSITE" id="PS51192"/>
    </source>
</evidence>
<dbReference type="SUPFAM" id="SSF52540">
    <property type="entry name" value="P-loop containing nucleoside triphosphate hydrolases"/>
    <property type="match status" value="2"/>
</dbReference>
<dbReference type="RefSeq" id="WP_106586762.1">
    <property type="nucleotide sequence ID" value="NZ_PYGA01000035.1"/>
</dbReference>
<dbReference type="Proteomes" id="UP000240542">
    <property type="component" value="Unassembled WGS sequence"/>
</dbReference>
<comment type="caution">
    <text evidence="3">The sequence shown here is derived from an EMBL/GenBank/DDBJ whole genome shotgun (WGS) entry which is preliminary data.</text>
</comment>
<dbReference type="GO" id="GO:0005524">
    <property type="term" value="F:ATP binding"/>
    <property type="evidence" value="ECO:0007669"/>
    <property type="project" value="InterPro"/>
</dbReference>
<evidence type="ECO:0000313" key="3">
    <source>
        <dbReference type="EMBL" id="PSK86273.1"/>
    </source>
</evidence>
<dbReference type="PANTHER" id="PTHR47396">
    <property type="entry name" value="TYPE I RESTRICTION ENZYME ECOKI R PROTEIN"/>
    <property type="match status" value="1"/>
</dbReference>
<dbReference type="GO" id="GO:0004386">
    <property type="term" value="F:helicase activity"/>
    <property type="evidence" value="ECO:0007669"/>
    <property type="project" value="UniProtKB-KW"/>
</dbReference>
<feature type="region of interest" description="Disordered" evidence="1">
    <location>
        <begin position="484"/>
        <end position="503"/>
    </location>
</feature>
<dbReference type="InterPro" id="IPR006935">
    <property type="entry name" value="Helicase/UvrB_N"/>
</dbReference>
<dbReference type="EMBL" id="PYGA01000035">
    <property type="protein sequence ID" value="PSK86273.1"/>
    <property type="molecule type" value="Genomic_DNA"/>
</dbReference>
<name>A0A2P8CMU8_9ACTN</name>
<dbReference type="InterPro" id="IPR027417">
    <property type="entry name" value="P-loop_NTPase"/>
</dbReference>
<dbReference type="SMART" id="SM00382">
    <property type="entry name" value="AAA"/>
    <property type="match status" value="1"/>
</dbReference>
<dbReference type="Pfam" id="PF04851">
    <property type="entry name" value="ResIII"/>
    <property type="match status" value="1"/>
</dbReference>
<protein>
    <submittedName>
        <fullName evidence="3">Superfamily II DNA or RNA helicase</fullName>
    </submittedName>
</protein>
<evidence type="ECO:0000256" key="1">
    <source>
        <dbReference type="SAM" id="MobiDB-lite"/>
    </source>
</evidence>
<dbReference type="PROSITE" id="PS51192">
    <property type="entry name" value="HELICASE_ATP_BIND_1"/>
    <property type="match status" value="1"/>
</dbReference>
<dbReference type="OrthoDB" id="5165890at2"/>
<dbReference type="GO" id="GO:0003677">
    <property type="term" value="F:DNA binding"/>
    <property type="evidence" value="ECO:0007669"/>
    <property type="project" value="InterPro"/>
</dbReference>
<dbReference type="InterPro" id="IPR003593">
    <property type="entry name" value="AAA+_ATPase"/>
</dbReference>
<accession>A0A2P8CMU8</accession>
<feature type="domain" description="Helicase ATP-binding" evidence="2">
    <location>
        <begin position="25"/>
        <end position="184"/>
    </location>
</feature>
<keyword evidence="3" id="KW-0347">Helicase</keyword>
<dbReference type="AlphaFoldDB" id="A0A2P8CMU8"/>
<dbReference type="GO" id="GO:0016787">
    <property type="term" value="F:hydrolase activity"/>
    <property type="evidence" value="ECO:0007669"/>
    <property type="project" value="InterPro"/>
</dbReference>
<proteinExistence type="predicted"/>
<keyword evidence="3" id="KW-0067">ATP-binding</keyword>
<dbReference type="PANTHER" id="PTHR47396:SF2">
    <property type="entry name" value="HELICASE ATP-BINDING DOMAIN-CONTAINING PROTEIN"/>
    <property type="match status" value="1"/>
</dbReference>
<keyword evidence="4" id="KW-1185">Reference proteome</keyword>
<dbReference type="GO" id="GO:0005829">
    <property type="term" value="C:cytosol"/>
    <property type="evidence" value="ECO:0007669"/>
    <property type="project" value="TreeGrafter"/>
</dbReference>
<dbReference type="InterPro" id="IPR014001">
    <property type="entry name" value="Helicase_ATP-bd"/>
</dbReference>
<dbReference type="SMART" id="SM00487">
    <property type="entry name" value="DEXDc"/>
    <property type="match status" value="1"/>
</dbReference>
<evidence type="ECO:0000313" key="4">
    <source>
        <dbReference type="Proteomes" id="UP000240542"/>
    </source>
</evidence>